<feature type="compositionally biased region" description="Basic and acidic residues" evidence="1">
    <location>
        <begin position="117"/>
        <end position="149"/>
    </location>
</feature>
<dbReference type="Proteomes" id="UP000032604">
    <property type="component" value="Chromosome"/>
</dbReference>
<gene>
    <name evidence="2" type="ORF">VO01_01975</name>
</gene>
<feature type="compositionally biased region" description="Basic and acidic residues" evidence="1">
    <location>
        <begin position="59"/>
        <end position="72"/>
    </location>
</feature>
<accession>A0A0D5CFJ9</accession>
<dbReference type="HOGENOM" id="CLU_1599815_0_0_11"/>
<dbReference type="AlphaFoldDB" id="A0A0D5CFJ9"/>
<feature type="compositionally biased region" description="Low complexity" evidence="1">
    <location>
        <begin position="43"/>
        <end position="58"/>
    </location>
</feature>
<evidence type="ECO:0000256" key="1">
    <source>
        <dbReference type="SAM" id="MobiDB-lite"/>
    </source>
</evidence>
<proteinExistence type="predicted"/>
<feature type="region of interest" description="Disordered" evidence="1">
    <location>
        <begin position="1"/>
        <end position="72"/>
    </location>
</feature>
<organism evidence="2 3">
    <name type="scientific">Clavibacter michiganensis subsp. insidiosus</name>
    <dbReference type="NCBI Taxonomy" id="33014"/>
    <lineage>
        <taxon>Bacteria</taxon>
        <taxon>Bacillati</taxon>
        <taxon>Actinomycetota</taxon>
        <taxon>Actinomycetes</taxon>
        <taxon>Micrococcales</taxon>
        <taxon>Microbacteriaceae</taxon>
        <taxon>Clavibacter</taxon>
    </lineage>
</organism>
<dbReference type="EMBL" id="CP011043">
    <property type="protein sequence ID" value="AJW78059.1"/>
    <property type="molecule type" value="Genomic_DNA"/>
</dbReference>
<evidence type="ECO:0000313" key="2">
    <source>
        <dbReference type="EMBL" id="AJW78059.1"/>
    </source>
</evidence>
<name>A0A0D5CFJ9_9MICO</name>
<evidence type="ECO:0000313" key="3">
    <source>
        <dbReference type="Proteomes" id="UP000032604"/>
    </source>
</evidence>
<dbReference type="PATRIC" id="fig|33014.5.peg.415"/>
<dbReference type="KEGG" id="cmh:VO01_01975"/>
<feature type="region of interest" description="Disordered" evidence="1">
    <location>
        <begin position="108"/>
        <end position="166"/>
    </location>
</feature>
<protein>
    <submittedName>
        <fullName evidence="2">Uncharacterized protein</fullName>
    </submittedName>
</protein>
<sequence>MVRRIELTESFTVPSGSRRRREISASVAHRGAADAGRAQVAPHAHGLHLQARAAAAGHAGDERELQRADDRAVRVGRHEEVVRGVGEDACEGAAVEVGVVRIRPVAARGAHGVVGEQAHERREVGGGRAAEYHPVDAGGERDGEGEVGEHAPILPAARRSGADLGS</sequence>
<reference evidence="2 3" key="1">
    <citation type="journal article" date="2015" name="Genome Announc.">
        <title>Complete Genome Sequence of Clavibacter michiganensis subsp. insidiosus R1-1 Using PacBio Single-Molecule Real-Time Technology.</title>
        <authorList>
            <person name="Lu Y."/>
            <person name="Samac D.A."/>
            <person name="Glazebrook J."/>
            <person name="Ishimaru C.A."/>
        </authorList>
    </citation>
    <scope>NUCLEOTIDE SEQUENCE [LARGE SCALE GENOMIC DNA]</scope>
    <source>
        <strain evidence="2 3">R1-1</strain>
    </source>
</reference>